<dbReference type="Gene3D" id="1.10.287.130">
    <property type="match status" value="1"/>
</dbReference>
<dbReference type="EC" id="2.7.13.3" evidence="2"/>
<dbReference type="EMBL" id="ATAY01000069">
    <property type="protein sequence ID" value="EPR10266.1"/>
    <property type="molecule type" value="Genomic_DNA"/>
</dbReference>
<dbReference type="InterPro" id="IPR036097">
    <property type="entry name" value="HisK_dim/P_sf"/>
</dbReference>
<proteinExistence type="predicted"/>
<dbReference type="InterPro" id="IPR003661">
    <property type="entry name" value="HisK_dim/P_dom"/>
</dbReference>
<evidence type="ECO:0000256" key="2">
    <source>
        <dbReference type="ARBA" id="ARBA00012438"/>
    </source>
</evidence>
<comment type="catalytic activity">
    <reaction evidence="1">
        <text>ATP + protein L-histidine = ADP + protein N-phospho-L-histidine.</text>
        <dbReference type="EC" id="2.7.13.3"/>
    </reaction>
</comment>
<comment type="caution">
    <text evidence="3">The sequence shown here is derived from an EMBL/GenBank/DDBJ whole genome shotgun (WGS) entry which is preliminary data.</text>
</comment>
<dbReference type="STRING" id="1330534.L323_14225"/>
<dbReference type="PATRIC" id="fig|1330534.3.peg.2821"/>
<name>U4R0K8_9FIRM</name>
<gene>
    <name evidence="3" type="ORF">L323_14225</name>
</gene>
<dbReference type="GO" id="GO:0000155">
    <property type="term" value="F:phosphorelay sensor kinase activity"/>
    <property type="evidence" value="ECO:0007669"/>
    <property type="project" value="InterPro"/>
</dbReference>
<sequence>MGQYKKGFVIIIDDITEVKKLQKELIRSEKLASLGELSSGVAHEIRNPLGIIKAIEQTMSNHEAVKELDFGIP</sequence>
<dbReference type="AlphaFoldDB" id="U4R0K8"/>
<evidence type="ECO:0000313" key="3">
    <source>
        <dbReference type="EMBL" id="EPR10266.1"/>
    </source>
</evidence>
<protein>
    <recommendedName>
        <fullName evidence="2">histidine kinase</fullName>
        <ecNumber evidence="2">2.7.13.3</ecNumber>
    </recommendedName>
</protein>
<organism evidence="3 4">
    <name type="scientific">Ruminiclostridium papyrosolvens C7</name>
    <dbReference type="NCBI Taxonomy" id="1330534"/>
    <lineage>
        <taxon>Bacteria</taxon>
        <taxon>Bacillati</taxon>
        <taxon>Bacillota</taxon>
        <taxon>Clostridia</taxon>
        <taxon>Eubacteriales</taxon>
        <taxon>Oscillospiraceae</taxon>
        <taxon>Ruminiclostridium</taxon>
    </lineage>
</organism>
<dbReference type="CDD" id="cd00082">
    <property type="entry name" value="HisKA"/>
    <property type="match status" value="1"/>
</dbReference>
<evidence type="ECO:0000256" key="1">
    <source>
        <dbReference type="ARBA" id="ARBA00000085"/>
    </source>
</evidence>
<dbReference type="Proteomes" id="UP000016860">
    <property type="component" value="Unassembled WGS sequence"/>
</dbReference>
<dbReference type="SUPFAM" id="SSF47384">
    <property type="entry name" value="Homodimeric domain of signal transducing histidine kinase"/>
    <property type="match status" value="1"/>
</dbReference>
<evidence type="ECO:0000313" key="4">
    <source>
        <dbReference type="Proteomes" id="UP000016860"/>
    </source>
</evidence>
<accession>U4R0K8</accession>
<reference evidence="3 4" key="1">
    <citation type="journal article" date="2013" name="Genome Announc.">
        <title>Draft Genome Sequence of the Cellulolytic Bacterium Clostridium papyrosolvens C7 (ATCC 700395).</title>
        <authorList>
            <person name="Zepeda V."/>
            <person name="Dassa B."/>
            <person name="Borovok I."/>
            <person name="Lamed R."/>
            <person name="Bayer E.A."/>
            <person name="Cate J.H."/>
        </authorList>
    </citation>
    <scope>NUCLEOTIDE SEQUENCE [LARGE SCALE GENOMIC DNA]</scope>
    <source>
        <strain evidence="3 4">C7</strain>
    </source>
</reference>